<dbReference type="PRINTS" id="PR00039">
    <property type="entry name" value="HTHLYSR"/>
</dbReference>
<organism evidence="6 7">
    <name type="scientific">Kangsaoukella pontilimi</name>
    <dbReference type="NCBI Taxonomy" id="2691042"/>
    <lineage>
        <taxon>Bacteria</taxon>
        <taxon>Pseudomonadati</taxon>
        <taxon>Pseudomonadota</taxon>
        <taxon>Alphaproteobacteria</taxon>
        <taxon>Rhodobacterales</taxon>
        <taxon>Paracoccaceae</taxon>
        <taxon>Kangsaoukella</taxon>
    </lineage>
</organism>
<feature type="domain" description="HTH lysR-type" evidence="5">
    <location>
        <begin position="9"/>
        <end position="66"/>
    </location>
</feature>
<protein>
    <submittedName>
        <fullName evidence="6">Pca operon transcription factor PcaQ</fullName>
    </submittedName>
</protein>
<evidence type="ECO:0000256" key="2">
    <source>
        <dbReference type="ARBA" id="ARBA00023015"/>
    </source>
</evidence>
<accession>A0A7C9MCT9</accession>
<keyword evidence="4" id="KW-0804">Transcription</keyword>
<comment type="similarity">
    <text evidence="1">Belongs to the LysR transcriptional regulatory family.</text>
</comment>
<evidence type="ECO:0000313" key="7">
    <source>
        <dbReference type="Proteomes" id="UP000480350"/>
    </source>
</evidence>
<dbReference type="Proteomes" id="UP000480350">
    <property type="component" value="Unassembled WGS sequence"/>
</dbReference>
<dbReference type="EMBL" id="WUPT01000001">
    <property type="protein sequence ID" value="MXQ07332.1"/>
    <property type="molecule type" value="Genomic_DNA"/>
</dbReference>
<dbReference type="Gene3D" id="3.40.190.10">
    <property type="entry name" value="Periplasmic binding protein-like II"/>
    <property type="match status" value="2"/>
</dbReference>
<dbReference type="PANTHER" id="PTHR30419:SF8">
    <property type="entry name" value="NITROGEN ASSIMILATION TRANSCRIPTIONAL ACTIVATOR-RELATED"/>
    <property type="match status" value="1"/>
</dbReference>
<dbReference type="GO" id="GO:0019619">
    <property type="term" value="P:3,4-dihydroxybenzoate catabolic process"/>
    <property type="evidence" value="ECO:0007669"/>
    <property type="project" value="InterPro"/>
</dbReference>
<comment type="caution">
    <text evidence="6">The sequence shown here is derived from an EMBL/GenBank/DDBJ whole genome shotgun (WGS) entry which is preliminary data.</text>
</comment>
<name>A0A7C9MCT9_9RHOB</name>
<dbReference type="GO" id="GO:0045893">
    <property type="term" value="P:positive regulation of DNA-templated transcription"/>
    <property type="evidence" value="ECO:0007669"/>
    <property type="project" value="InterPro"/>
</dbReference>
<evidence type="ECO:0000256" key="4">
    <source>
        <dbReference type="ARBA" id="ARBA00023163"/>
    </source>
</evidence>
<dbReference type="InterPro" id="IPR005119">
    <property type="entry name" value="LysR_subst-bd"/>
</dbReference>
<dbReference type="InterPro" id="IPR000847">
    <property type="entry name" value="LysR_HTH_N"/>
</dbReference>
<reference evidence="6 7" key="1">
    <citation type="submission" date="2019-12" db="EMBL/GenBank/DDBJ databases">
        <authorList>
            <person name="Lee S.D."/>
        </authorList>
    </citation>
    <scope>NUCLEOTIDE SEQUENCE [LARGE SCALE GENOMIC DNA]</scope>
    <source>
        <strain evidence="6 7">GH1-50</strain>
    </source>
</reference>
<proteinExistence type="inferred from homology"/>
<dbReference type="Gene3D" id="1.10.10.10">
    <property type="entry name" value="Winged helix-like DNA-binding domain superfamily/Winged helix DNA-binding domain"/>
    <property type="match status" value="1"/>
</dbReference>
<keyword evidence="7" id="KW-1185">Reference proteome</keyword>
<dbReference type="RefSeq" id="WP_160763209.1">
    <property type="nucleotide sequence ID" value="NZ_WUPT01000001.1"/>
</dbReference>
<dbReference type="Pfam" id="PF00126">
    <property type="entry name" value="HTH_1"/>
    <property type="match status" value="1"/>
</dbReference>
<dbReference type="NCBIfam" id="TIGR02424">
    <property type="entry name" value="TF_pcaQ"/>
    <property type="match status" value="1"/>
</dbReference>
<dbReference type="Pfam" id="PF03466">
    <property type="entry name" value="LysR_substrate"/>
    <property type="match status" value="1"/>
</dbReference>
<dbReference type="InterPro" id="IPR050950">
    <property type="entry name" value="HTH-type_LysR_regulators"/>
</dbReference>
<keyword evidence="2" id="KW-0805">Transcription regulation</keyword>
<evidence type="ECO:0000256" key="1">
    <source>
        <dbReference type="ARBA" id="ARBA00009437"/>
    </source>
</evidence>
<dbReference type="InterPro" id="IPR036390">
    <property type="entry name" value="WH_DNA-bd_sf"/>
</dbReference>
<keyword evidence="3" id="KW-0238">DNA-binding</keyword>
<evidence type="ECO:0000259" key="5">
    <source>
        <dbReference type="PROSITE" id="PS50931"/>
    </source>
</evidence>
<gene>
    <name evidence="6" type="primary">pcaQ</name>
    <name evidence="6" type="ORF">GQ651_05675</name>
</gene>
<dbReference type="GO" id="GO:0003700">
    <property type="term" value="F:DNA-binding transcription factor activity"/>
    <property type="evidence" value="ECO:0007669"/>
    <property type="project" value="InterPro"/>
</dbReference>
<sequence>MEIRKLRQIKMRHLLAFVETVRAGSLKAAAGRINLTQPAISKTLKDLEDILGAPLLLRDRGGIALTREGSVFRQFAEQSLASLGHGLSSIEALNLGISAPLRLGALPSVAAVFLPDAVQRFAELSPSTPVTVDDGGIGTLIDRLRAGELDIVVGRMGRPERMTGLSFTQLYSEQVVFVVAADHPCARATDLAELAGQKLLYPPEDAAIRPLVDRFMLSEGITGWPDRLETVSGAFGRAMTLGPARAVWLISQGVVAGDIAAGRMVAVPIDTTAMAGPVGIMARSEEEPTPPVRLFRQALFETLDAGGMPPDQSSSAPIDVT</sequence>
<dbReference type="GO" id="GO:0005829">
    <property type="term" value="C:cytosol"/>
    <property type="evidence" value="ECO:0007669"/>
    <property type="project" value="TreeGrafter"/>
</dbReference>
<dbReference type="PROSITE" id="PS50931">
    <property type="entry name" value="HTH_LYSR"/>
    <property type="match status" value="1"/>
</dbReference>
<reference evidence="6 7" key="2">
    <citation type="submission" date="2020-03" db="EMBL/GenBank/DDBJ databases">
        <title>Kangsaoukella pontilimi gen. nov., sp. nov., a new member of the family Rhodobacteraceae isolated from a tidal mudflat.</title>
        <authorList>
            <person name="Kim I.S."/>
        </authorList>
    </citation>
    <scope>NUCLEOTIDE SEQUENCE [LARGE SCALE GENOMIC DNA]</scope>
    <source>
        <strain evidence="6 7">GH1-50</strain>
    </source>
</reference>
<dbReference type="SUPFAM" id="SSF46785">
    <property type="entry name" value="Winged helix' DNA-binding domain"/>
    <property type="match status" value="1"/>
</dbReference>
<dbReference type="InterPro" id="IPR036388">
    <property type="entry name" value="WH-like_DNA-bd_sf"/>
</dbReference>
<dbReference type="SUPFAM" id="SSF53850">
    <property type="entry name" value="Periplasmic binding protein-like II"/>
    <property type="match status" value="1"/>
</dbReference>
<evidence type="ECO:0000313" key="6">
    <source>
        <dbReference type="EMBL" id="MXQ07332.1"/>
    </source>
</evidence>
<dbReference type="GO" id="GO:0003677">
    <property type="term" value="F:DNA binding"/>
    <property type="evidence" value="ECO:0007669"/>
    <property type="project" value="UniProtKB-KW"/>
</dbReference>
<dbReference type="PANTHER" id="PTHR30419">
    <property type="entry name" value="HTH-TYPE TRANSCRIPTIONAL REGULATOR YBHD"/>
    <property type="match status" value="1"/>
</dbReference>
<evidence type="ECO:0000256" key="3">
    <source>
        <dbReference type="ARBA" id="ARBA00023125"/>
    </source>
</evidence>
<dbReference type="InterPro" id="IPR012787">
    <property type="entry name" value="TF_PcaQ"/>
</dbReference>
<dbReference type="AlphaFoldDB" id="A0A7C9MCT9"/>